<gene>
    <name evidence="2" type="ORF">MHPYR_170108</name>
</gene>
<proteinExistence type="predicted"/>
<accession>A0A1Y5P807</accession>
<dbReference type="AlphaFoldDB" id="A0A1Y5P807"/>
<feature type="region of interest" description="Disordered" evidence="1">
    <location>
        <begin position="1"/>
        <end position="24"/>
    </location>
</feature>
<name>A0A1Y5P807_9MYCO</name>
<evidence type="ECO:0000313" key="2">
    <source>
        <dbReference type="EMBL" id="SBS73640.1"/>
    </source>
</evidence>
<sequence>MTWCITPSSAPAGAEEPATHPAARATADPNWTNLMAQFGMAASVRAAFVPPRGPLIDRRRENTILTSGEAAFQ</sequence>
<organism evidence="2">
    <name type="scientific">uncultured Mycobacterium sp</name>
    <dbReference type="NCBI Taxonomy" id="171292"/>
    <lineage>
        <taxon>Bacteria</taxon>
        <taxon>Bacillati</taxon>
        <taxon>Actinomycetota</taxon>
        <taxon>Actinomycetes</taxon>
        <taxon>Mycobacteriales</taxon>
        <taxon>Mycobacteriaceae</taxon>
        <taxon>Mycobacterium</taxon>
        <taxon>environmental samples</taxon>
    </lineage>
</organism>
<dbReference type="EMBL" id="FLQS01000009">
    <property type="protein sequence ID" value="SBS73640.1"/>
    <property type="molecule type" value="Genomic_DNA"/>
</dbReference>
<reference evidence="2" key="1">
    <citation type="submission" date="2016-03" db="EMBL/GenBank/DDBJ databases">
        <authorList>
            <person name="Ploux O."/>
        </authorList>
    </citation>
    <scope>NUCLEOTIDE SEQUENCE</scope>
    <source>
        <strain evidence="2">UC10</strain>
    </source>
</reference>
<evidence type="ECO:0000256" key="1">
    <source>
        <dbReference type="SAM" id="MobiDB-lite"/>
    </source>
</evidence>
<protein>
    <submittedName>
        <fullName evidence="2">Uncharacterized protein</fullName>
    </submittedName>
</protein>
<feature type="compositionally biased region" description="Low complexity" evidence="1">
    <location>
        <begin position="7"/>
        <end position="16"/>
    </location>
</feature>